<reference evidence="2 3" key="1">
    <citation type="submission" date="2018-05" db="EMBL/GenBank/DDBJ databases">
        <title>Rhodohalobacter halophilus gen. nov., sp. nov., a moderately halophilic member of the family Balneolaceae.</title>
        <authorList>
            <person name="Liu Z.-W."/>
        </authorList>
    </citation>
    <scope>NUCLEOTIDE SEQUENCE [LARGE SCALE GENOMIC DNA]</scope>
    <source>
        <strain evidence="2 3">8A47</strain>
    </source>
</reference>
<name>A0A316TQJ0_9BACT</name>
<dbReference type="AlphaFoldDB" id="A0A316TQJ0"/>
<dbReference type="RefSeq" id="WP_109646784.1">
    <property type="nucleotide sequence ID" value="NZ_QGGB01000006.1"/>
</dbReference>
<comment type="caution">
    <text evidence="2">The sequence shown here is derived from an EMBL/GenBank/DDBJ whole genome shotgun (WGS) entry which is preliminary data.</text>
</comment>
<evidence type="ECO:0008006" key="4">
    <source>
        <dbReference type="Google" id="ProtNLM"/>
    </source>
</evidence>
<evidence type="ECO:0000256" key="1">
    <source>
        <dbReference type="SAM" id="Coils"/>
    </source>
</evidence>
<keyword evidence="1" id="KW-0175">Coiled coil</keyword>
<feature type="coiled-coil region" evidence="1">
    <location>
        <begin position="6"/>
        <end position="46"/>
    </location>
</feature>
<dbReference type="Proteomes" id="UP000245533">
    <property type="component" value="Unassembled WGS sequence"/>
</dbReference>
<evidence type="ECO:0000313" key="2">
    <source>
        <dbReference type="EMBL" id="PWN06670.1"/>
    </source>
</evidence>
<evidence type="ECO:0000313" key="3">
    <source>
        <dbReference type="Proteomes" id="UP000245533"/>
    </source>
</evidence>
<proteinExistence type="predicted"/>
<dbReference type="EMBL" id="QGGB01000006">
    <property type="protein sequence ID" value="PWN06670.1"/>
    <property type="molecule type" value="Genomic_DNA"/>
</dbReference>
<organism evidence="2 3">
    <name type="scientific">Rhodohalobacter mucosus</name>
    <dbReference type="NCBI Taxonomy" id="2079485"/>
    <lineage>
        <taxon>Bacteria</taxon>
        <taxon>Pseudomonadati</taxon>
        <taxon>Balneolota</taxon>
        <taxon>Balneolia</taxon>
        <taxon>Balneolales</taxon>
        <taxon>Balneolaceae</taxon>
        <taxon>Rhodohalobacter</taxon>
    </lineage>
</organism>
<protein>
    <recommendedName>
        <fullName evidence="4">DUF883 domain-containing protein</fullName>
    </recommendedName>
</protein>
<keyword evidence="3" id="KW-1185">Reference proteome</keyword>
<gene>
    <name evidence="2" type="ORF">DDZ15_09145</name>
</gene>
<sequence length="67" mass="7663">MDEEIINDLNDELEGAIEEGQSMLRNEELQERLEELKTETELLIRKHPIKSVLAGAVTGYLLARLLK</sequence>
<accession>A0A316TQJ0</accession>